<dbReference type="Gene3D" id="1.20.120.140">
    <property type="entry name" value="Signal recognition particle SRP54, nucleotide-binding domain"/>
    <property type="match status" value="1"/>
</dbReference>
<organism evidence="13 14">
    <name type="scientific">Halolamina pelagica</name>
    <dbReference type="NCBI Taxonomy" id="699431"/>
    <lineage>
        <taxon>Archaea</taxon>
        <taxon>Methanobacteriati</taxon>
        <taxon>Methanobacteriota</taxon>
        <taxon>Stenosarchaea group</taxon>
        <taxon>Halobacteria</taxon>
        <taxon>Halobacteriales</taxon>
        <taxon>Haloferacaceae</taxon>
    </lineage>
</organism>
<dbReference type="PANTHER" id="PTHR11564">
    <property type="entry name" value="SIGNAL RECOGNITION PARTICLE 54K PROTEIN SRP54"/>
    <property type="match status" value="1"/>
</dbReference>
<evidence type="ECO:0000256" key="6">
    <source>
        <dbReference type="ARBA" id="ARBA00023134"/>
    </source>
</evidence>
<evidence type="ECO:0000256" key="7">
    <source>
        <dbReference type="ARBA" id="ARBA00023135"/>
    </source>
</evidence>
<comment type="subcellular location">
    <subcellularLocation>
        <location evidence="9">Cytoplasm</location>
    </subcellularLocation>
    <text evidence="9">The SRP-RNC complex is targeted to the cytoplasmic membrane.</text>
</comment>
<evidence type="ECO:0000256" key="5">
    <source>
        <dbReference type="ARBA" id="ARBA00022884"/>
    </source>
</evidence>
<name>A0A0P7GMS2_9EURY</name>
<feature type="domain" description="Signal recognition particle SRP54 helical bundle" evidence="12">
    <location>
        <begin position="2"/>
        <end position="87"/>
    </location>
</feature>
<dbReference type="HAMAP" id="MF_00306">
    <property type="entry name" value="SRP54"/>
    <property type="match status" value="1"/>
</dbReference>
<feature type="binding site" evidence="9">
    <location>
        <begin position="104"/>
        <end position="111"/>
    </location>
    <ligand>
        <name>GTP</name>
        <dbReference type="ChEBI" id="CHEBI:37565"/>
    </ligand>
</feature>
<feature type="binding site" evidence="9">
    <location>
        <begin position="242"/>
        <end position="245"/>
    </location>
    <ligand>
        <name>GTP</name>
        <dbReference type="ChEBI" id="CHEBI:37565"/>
    </ligand>
</feature>
<gene>
    <name evidence="9" type="primary">srp54</name>
    <name evidence="13" type="ORF">SY89_00702</name>
</gene>
<evidence type="ECO:0000313" key="14">
    <source>
        <dbReference type="Proteomes" id="UP000050535"/>
    </source>
</evidence>
<dbReference type="SUPFAM" id="SSF52540">
    <property type="entry name" value="P-loop containing nucleoside triphosphate hydrolases"/>
    <property type="match status" value="1"/>
</dbReference>
<sequence length="463" mass="50985">MVLDNLGSSLRGTMDKLRGKSRLDEDDVQEIVKEIQRSLLQADVEVDLVMDLSSNIEERALNEEPPGGTSARDHILKIVYEEMVEVVGDSTEIPLEPQTIMLAGLQGSGKTTTAAKIAWWFSKKGLRPAVIQTDTFRPGSYQQAKQMAGNAEVQFYGDPDAEDPVKIARDGLEATEDADVHIVDTAGRHALETELIDEIEEIEREVNPDRNLLVLDAAIGQGAKEQAREFDDAIGIDGVTITKLDGTAKGGGALTAVNETDSSIAFLGTGETVQDIERFEPDGFISRLLGMGDLKQLSERVERAMAETGEEDDDWEPEDMLQGNFTLKDMQRQMDAMNKMGPLDQVMDMIPGMGGGMMDQLPDDAMDVTQDRMRNFEVIMDSMTDEELENPRSIGAKQVQRIARGSGTDEETVQELLQQHKMMDQTLNQFQGMGDGDMQRMMRKMQDGRKDGEGGMGGLGPFG</sequence>
<dbReference type="GO" id="GO:0003924">
    <property type="term" value="F:GTPase activity"/>
    <property type="evidence" value="ECO:0007669"/>
    <property type="project" value="UniProtKB-UniRule"/>
</dbReference>
<dbReference type="InterPro" id="IPR036225">
    <property type="entry name" value="SRP/SRP_N"/>
</dbReference>
<keyword evidence="7 9" id="KW-0733">Signal recognition particle</keyword>
<evidence type="ECO:0000256" key="9">
    <source>
        <dbReference type="HAMAP-Rule" id="MF_00306"/>
    </source>
</evidence>
<dbReference type="InterPro" id="IPR003593">
    <property type="entry name" value="AAA+_ATPase"/>
</dbReference>
<proteinExistence type="inferred from homology"/>
<dbReference type="Gene3D" id="1.10.260.30">
    <property type="entry name" value="Signal recognition particle, SRP54 subunit, M-domain"/>
    <property type="match status" value="1"/>
</dbReference>
<dbReference type="InterPro" id="IPR036891">
    <property type="entry name" value="Signal_recog_part_SRP54_M_sf"/>
</dbReference>
<dbReference type="OrthoDB" id="52849at2157"/>
<dbReference type="PATRIC" id="fig|699431.3.peg.731"/>
<dbReference type="Pfam" id="PF02881">
    <property type="entry name" value="SRP54_N"/>
    <property type="match status" value="1"/>
</dbReference>
<comment type="function">
    <text evidence="9">Involved in targeting and insertion of nascent membrane proteins into the cytoplasmic membrane. Binds to the hydrophobic signal sequence of the ribosome-nascent chain (RNC) as it emerges from the ribosomes. The SRP-RNC complex is then targeted to the cytoplasmic membrane where it interacts with the SRP receptor FtsY.</text>
</comment>
<dbReference type="GO" id="GO:0008312">
    <property type="term" value="F:7S RNA binding"/>
    <property type="evidence" value="ECO:0007669"/>
    <property type="project" value="UniProtKB-UniRule"/>
</dbReference>
<evidence type="ECO:0000256" key="1">
    <source>
        <dbReference type="ARBA" id="ARBA00005450"/>
    </source>
</evidence>
<dbReference type="RefSeq" id="WP_054583107.1">
    <property type="nucleotide sequence ID" value="NZ_LGUC01000001.1"/>
</dbReference>
<dbReference type="Proteomes" id="UP000050535">
    <property type="component" value="Unassembled WGS sequence"/>
</dbReference>
<evidence type="ECO:0000259" key="11">
    <source>
        <dbReference type="SMART" id="SM00962"/>
    </source>
</evidence>
<dbReference type="EC" id="3.6.5.4" evidence="9"/>
<keyword evidence="2 9" id="KW-0963">Cytoplasm</keyword>
<dbReference type="SUPFAM" id="SSF47364">
    <property type="entry name" value="Domain of the SRP/SRP receptor G-proteins"/>
    <property type="match status" value="1"/>
</dbReference>
<feature type="domain" description="AAA+ ATPase" evidence="10">
    <location>
        <begin position="96"/>
        <end position="280"/>
    </location>
</feature>
<evidence type="ECO:0000256" key="4">
    <source>
        <dbReference type="ARBA" id="ARBA00022801"/>
    </source>
</evidence>
<dbReference type="AlphaFoldDB" id="A0A0P7GMS2"/>
<dbReference type="STRING" id="699431.SY89_00702"/>
<evidence type="ECO:0000256" key="8">
    <source>
        <dbReference type="ARBA" id="ARBA00023274"/>
    </source>
</evidence>
<evidence type="ECO:0000256" key="2">
    <source>
        <dbReference type="ARBA" id="ARBA00022490"/>
    </source>
</evidence>
<comment type="catalytic activity">
    <reaction evidence="9">
        <text>GTP + H2O = GDP + phosphate + H(+)</text>
        <dbReference type="Rhea" id="RHEA:19669"/>
        <dbReference type="ChEBI" id="CHEBI:15377"/>
        <dbReference type="ChEBI" id="CHEBI:15378"/>
        <dbReference type="ChEBI" id="CHEBI:37565"/>
        <dbReference type="ChEBI" id="CHEBI:43474"/>
        <dbReference type="ChEBI" id="CHEBI:58189"/>
        <dbReference type="EC" id="3.6.5.4"/>
    </reaction>
</comment>
<feature type="domain" description="SRP54-type proteins GTP-binding" evidence="11">
    <location>
        <begin position="97"/>
        <end position="290"/>
    </location>
</feature>
<reference evidence="14" key="1">
    <citation type="submission" date="2013-11" db="EMBL/GenBank/DDBJ databases">
        <authorList>
            <person name="Hoang H.T."/>
            <person name="Killian M.L."/>
            <person name="Madson D.M."/>
            <person name="Arruda P.H.E."/>
            <person name="Sun D."/>
            <person name="Schwartz K.J."/>
            <person name="Yoon K."/>
        </authorList>
    </citation>
    <scope>NUCLEOTIDE SEQUENCE [LARGE SCALE GENOMIC DNA]</scope>
    <source>
        <strain evidence="14">CDK2</strain>
    </source>
</reference>
<dbReference type="InterPro" id="IPR004125">
    <property type="entry name" value="Signal_recog_particle_SRP54_M"/>
</dbReference>
<comment type="subunit">
    <text evidence="9">Part of the signal recognition particle protein translocation system, which is composed of SRP and FtsY. Archaeal SRP consists of a 7S RNA molecule of 300 nucleotides and two protein subunits: SRP54 and SRP19.</text>
</comment>
<accession>A0A0P7GMS2</accession>
<keyword evidence="3 9" id="KW-0547">Nucleotide-binding</keyword>
<dbReference type="Gene3D" id="3.40.50.300">
    <property type="entry name" value="P-loop containing nucleotide triphosphate hydrolases"/>
    <property type="match status" value="1"/>
</dbReference>
<dbReference type="SMART" id="SM00963">
    <property type="entry name" value="SRP54_N"/>
    <property type="match status" value="1"/>
</dbReference>
<dbReference type="Pfam" id="PF02978">
    <property type="entry name" value="SRP_SPB"/>
    <property type="match status" value="1"/>
</dbReference>
<dbReference type="SMART" id="SM00382">
    <property type="entry name" value="AAA"/>
    <property type="match status" value="1"/>
</dbReference>
<evidence type="ECO:0000256" key="3">
    <source>
        <dbReference type="ARBA" id="ARBA00022741"/>
    </source>
</evidence>
<protein>
    <recommendedName>
        <fullName evidence="9">Signal recognition particle 54 kDa protein</fullName>
        <shortName evidence="9">SRP54</shortName>
        <ecNumber evidence="9">3.6.5.4</ecNumber>
    </recommendedName>
</protein>
<keyword evidence="6 9" id="KW-0342">GTP-binding</keyword>
<keyword evidence="5 9" id="KW-0694">RNA-binding</keyword>
<dbReference type="CDD" id="cd17875">
    <property type="entry name" value="SRP54_G"/>
    <property type="match status" value="1"/>
</dbReference>
<feature type="binding site" evidence="9">
    <location>
        <begin position="184"/>
        <end position="188"/>
    </location>
    <ligand>
        <name>GTP</name>
        <dbReference type="ChEBI" id="CHEBI:37565"/>
    </ligand>
</feature>
<dbReference type="GO" id="GO:0048500">
    <property type="term" value="C:signal recognition particle"/>
    <property type="evidence" value="ECO:0007669"/>
    <property type="project" value="UniProtKB-UniRule"/>
</dbReference>
<dbReference type="SUPFAM" id="SSF47446">
    <property type="entry name" value="Signal peptide-binding domain"/>
    <property type="match status" value="1"/>
</dbReference>
<keyword evidence="8 9" id="KW-0687">Ribonucleoprotein</keyword>
<keyword evidence="4 9" id="KW-0378">Hydrolase</keyword>
<evidence type="ECO:0000313" key="13">
    <source>
        <dbReference type="EMBL" id="KPN29982.1"/>
    </source>
</evidence>
<comment type="caution">
    <text evidence="13">The sequence shown here is derived from an EMBL/GenBank/DDBJ whole genome shotgun (WGS) entry which is preliminary data.</text>
</comment>
<dbReference type="InterPro" id="IPR013822">
    <property type="entry name" value="Signal_recog_particl_SRP54_hlx"/>
</dbReference>
<dbReference type="SMART" id="SM00962">
    <property type="entry name" value="SRP54"/>
    <property type="match status" value="1"/>
</dbReference>
<dbReference type="PANTHER" id="PTHR11564:SF5">
    <property type="entry name" value="SIGNAL RECOGNITION PARTICLE SUBUNIT SRP54"/>
    <property type="match status" value="1"/>
</dbReference>
<dbReference type="EMBL" id="LGUC01000001">
    <property type="protein sequence ID" value="KPN29982.1"/>
    <property type="molecule type" value="Genomic_DNA"/>
</dbReference>
<dbReference type="InterPro" id="IPR000897">
    <property type="entry name" value="SRP54_GTPase_dom"/>
</dbReference>
<dbReference type="GO" id="GO:0005525">
    <property type="term" value="F:GTP binding"/>
    <property type="evidence" value="ECO:0007669"/>
    <property type="project" value="UniProtKB-UniRule"/>
</dbReference>
<comment type="domain">
    <text evidence="9">Composed of three domains: the N-terminal N domain, which is responsible for interactions with the ribosome, the central G domain, which binds GTP, and the C-terminal M domain, which binds the RNA and the signal sequence of the RNC.</text>
</comment>
<keyword evidence="14" id="KW-1185">Reference proteome</keyword>
<dbReference type="InterPro" id="IPR022941">
    <property type="entry name" value="SRP54"/>
</dbReference>
<dbReference type="InterPro" id="IPR027417">
    <property type="entry name" value="P-loop_NTPase"/>
</dbReference>
<comment type="similarity">
    <text evidence="1 9">Belongs to the GTP-binding SRP family. SRP54 subfamily.</text>
</comment>
<dbReference type="Pfam" id="PF00448">
    <property type="entry name" value="SRP54"/>
    <property type="match status" value="1"/>
</dbReference>
<dbReference type="GO" id="GO:0006614">
    <property type="term" value="P:SRP-dependent cotranslational protein targeting to membrane"/>
    <property type="evidence" value="ECO:0007669"/>
    <property type="project" value="InterPro"/>
</dbReference>
<evidence type="ECO:0000259" key="10">
    <source>
        <dbReference type="SMART" id="SM00382"/>
    </source>
</evidence>
<dbReference type="InterPro" id="IPR042101">
    <property type="entry name" value="SRP54_N_sf"/>
</dbReference>
<evidence type="ECO:0000259" key="12">
    <source>
        <dbReference type="SMART" id="SM00963"/>
    </source>
</evidence>